<proteinExistence type="predicted"/>
<gene>
    <name evidence="2" type="ORF">METZ01_LOCUS225579</name>
</gene>
<protein>
    <recommendedName>
        <fullName evidence="1">Alkyl hydroperoxide reductase subunit C/ Thiol specific antioxidant domain-containing protein</fullName>
    </recommendedName>
</protein>
<sequence length="83" mass="9874">MSADSQKKQKKFCDKQEFQYPMLCDEEKETLRAYSVWGKKKFMGREYDGIFRNTYVIDENGLIEKVYKKINVKTHALDILAEI</sequence>
<organism evidence="2">
    <name type="scientific">marine metagenome</name>
    <dbReference type="NCBI Taxonomy" id="408172"/>
    <lineage>
        <taxon>unclassified sequences</taxon>
        <taxon>metagenomes</taxon>
        <taxon>ecological metagenomes</taxon>
    </lineage>
</organism>
<dbReference type="Gene3D" id="3.40.30.10">
    <property type="entry name" value="Glutaredoxin"/>
    <property type="match status" value="1"/>
</dbReference>
<dbReference type="InterPro" id="IPR000866">
    <property type="entry name" value="AhpC/TSA"/>
</dbReference>
<accession>A0A382GD72</accession>
<dbReference type="InterPro" id="IPR036249">
    <property type="entry name" value="Thioredoxin-like_sf"/>
</dbReference>
<dbReference type="GO" id="GO:0016491">
    <property type="term" value="F:oxidoreductase activity"/>
    <property type="evidence" value="ECO:0007669"/>
    <property type="project" value="InterPro"/>
</dbReference>
<feature type="domain" description="Alkyl hydroperoxide reductase subunit C/ Thiol specific antioxidant" evidence="1">
    <location>
        <begin position="2"/>
        <end position="65"/>
    </location>
</feature>
<evidence type="ECO:0000313" key="2">
    <source>
        <dbReference type="EMBL" id="SVB72725.1"/>
    </source>
</evidence>
<dbReference type="CDD" id="cd03017">
    <property type="entry name" value="PRX_BCP"/>
    <property type="match status" value="1"/>
</dbReference>
<name>A0A382GD72_9ZZZZ</name>
<evidence type="ECO:0000259" key="1">
    <source>
        <dbReference type="Pfam" id="PF00578"/>
    </source>
</evidence>
<dbReference type="AlphaFoldDB" id="A0A382GD72"/>
<dbReference type="SUPFAM" id="SSF52833">
    <property type="entry name" value="Thioredoxin-like"/>
    <property type="match status" value="1"/>
</dbReference>
<dbReference type="Pfam" id="PF00578">
    <property type="entry name" value="AhpC-TSA"/>
    <property type="match status" value="1"/>
</dbReference>
<dbReference type="EMBL" id="UINC01054704">
    <property type="protein sequence ID" value="SVB72725.1"/>
    <property type="molecule type" value="Genomic_DNA"/>
</dbReference>
<dbReference type="GO" id="GO:0016209">
    <property type="term" value="F:antioxidant activity"/>
    <property type="evidence" value="ECO:0007669"/>
    <property type="project" value="InterPro"/>
</dbReference>
<reference evidence="2" key="1">
    <citation type="submission" date="2018-05" db="EMBL/GenBank/DDBJ databases">
        <authorList>
            <person name="Lanie J.A."/>
            <person name="Ng W.-L."/>
            <person name="Kazmierczak K.M."/>
            <person name="Andrzejewski T.M."/>
            <person name="Davidsen T.M."/>
            <person name="Wayne K.J."/>
            <person name="Tettelin H."/>
            <person name="Glass J.I."/>
            <person name="Rusch D."/>
            <person name="Podicherti R."/>
            <person name="Tsui H.-C.T."/>
            <person name="Winkler M.E."/>
        </authorList>
    </citation>
    <scope>NUCLEOTIDE SEQUENCE</scope>
</reference>